<protein>
    <recommendedName>
        <fullName evidence="4">WD40-like Beta Propeller Repeat</fullName>
    </recommendedName>
</protein>
<dbReference type="SUPFAM" id="SSF69304">
    <property type="entry name" value="Tricorn protease N-terminal domain"/>
    <property type="match status" value="1"/>
</dbReference>
<dbReference type="AlphaFoldDB" id="A0A1M4SMY1"/>
<reference evidence="2 3" key="1">
    <citation type="submission" date="2016-11" db="EMBL/GenBank/DDBJ databases">
        <authorList>
            <person name="Jaros S."/>
            <person name="Januszkiewicz K."/>
            <person name="Wedrychowicz H."/>
        </authorList>
    </citation>
    <scope>NUCLEOTIDE SEQUENCE [LARGE SCALE GENOMIC DNA]</scope>
    <source>
        <strain evidence="2 3">DSM 26910</strain>
    </source>
</reference>
<keyword evidence="1" id="KW-0732">Signal</keyword>
<organism evidence="2 3">
    <name type="scientific">Mariniphaga anaerophila</name>
    <dbReference type="NCBI Taxonomy" id="1484053"/>
    <lineage>
        <taxon>Bacteria</taxon>
        <taxon>Pseudomonadati</taxon>
        <taxon>Bacteroidota</taxon>
        <taxon>Bacteroidia</taxon>
        <taxon>Marinilabiliales</taxon>
        <taxon>Prolixibacteraceae</taxon>
        <taxon>Mariniphaga</taxon>
    </lineage>
</organism>
<evidence type="ECO:0000313" key="2">
    <source>
        <dbReference type="EMBL" id="SHE33580.1"/>
    </source>
</evidence>
<accession>A0A1M4SMY1</accession>
<sequence length="303" mass="34154">MKYLLFALIILSTIATAQQVEVVKVEKLEIPGNERYYHPSFDYSGERILLTAENYKGLQLLELPTKSLTKISDADGAGYSPLFSKDNKTVLFMEQEFIEKRRFTKLNAWEKATATTRQVEPAVRTLSVPMIAGNKVLFRSDDELKSTLIDDSAPEKSDEIFAGIENRELVLYRGENRLVIKPYDSESYIWPSVSPDRKHILAYAMGKGAFICDLAGMVLVDLGQIESPVWAGNNLIVGMVTKDDGHQIQQSYIVAVHPLSGDRQVLSPEELIAMYPAVSTKTQRIAFNTLDGEVWFIHYKLNQ</sequence>
<dbReference type="EMBL" id="FQUM01000001">
    <property type="protein sequence ID" value="SHE33580.1"/>
    <property type="molecule type" value="Genomic_DNA"/>
</dbReference>
<evidence type="ECO:0000256" key="1">
    <source>
        <dbReference type="SAM" id="SignalP"/>
    </source>
</evidence>
<dbReference type="Proteomes" id="UP000184164">
    <property type="component" value="Unassembled WGS sequence"/>
</dbReference>
<dbReference type="RefSeq" id="WP_072997934.1">
    <property type="nucleotide sequence ID" value="NZ_FQUM01000001.1"/>
</dbReference>
<evidence type="ECO:0008006" key="4">
    <source>
        <dbReference type="Google" id="ProtNLM"/>
    </source>
</evidence>
<feature type="signal peptide" evidence="1">
    <location>
        <begin position="1"/>
        <end position="17"/>
    </location>
</feature>
<name>A0A1M4SMY1_9BACT</name>
<evidence type="ECO:0000313" key="3">
    <source>
        <dbReference type="Proteomes" id="UP000184164"/>
    </source>
</evidence>
<keyword evidence="3" id="KW-1185">Reference proteome</keyword>
<feature type="chain" id="PRO_5012499702" description="WD40-like Beta Propeller Repeat" evidence="1">
    <location>
        <begin position="18"/>
        <end position="303"/>
    </location>
</feature>
<proteinExistence type="predicted"/>
<gene>
    <name evidence="2" type="ORF">SAMN05444274_10187</name>
</gene>
<dbReference type="OrthoDB" id="1075535at2"/>
<dbReference type="STRING" id="1484053.SAMN05444274_10187"/>